<proteinExistence type="predicted"/>
<organism evidence="1 2">
    <name type="scientific">Haematococcus lacustris</name>
    <name type="common">Green alga</name>
    <name type="synonym">Haematococcus pluvialis</name>
    <dbReference type="NCBI Taxonomy" id="44745"/>
    <lineage>
        <taxon>Eukaryota</taxon>
        <taxon>Viridiplantae</taxon>
        <taxon>Chlorophyta</taxon>
        <taxon>core chlorophytes</taxon>
        <taxon>Chlorophyceae</taxon>
        <taxon>CS clade</taxon>
        <taxon>Chlamydomonadales</taxon>
        <taxon>Haematococcaceae</taxon>
        <taxon>Haematococcus</taxon>
    </lineage>
</organism>
<evidence type="ECO:0000313" key="1">
    <source>
        <dbReference type="EMBL" id="GFH10873.1"/>
    </source>
</evidence>
<evidence type="ECO:0000313" key="2">
    <source>
        <dbReference type="Proteomes" id="UP000485058"/>
    </source>
</evidence>
<accession>A0A699YLA5</accession>
<keyword evidence="2" id="KW-1185">Reference proteome</keyword>
<sequence length="86" mass="9144">MELEGDGLQPALPGPHPRWYAQEVDEYSPDFQLWAGAMRVASASTTSGLLLGVSPMQPALETLLLDQPALPLSAQHQDDTKTAAGS</sequence>
<protein>
    <submittedName>
        <fullName evidence="1">Uncharacterized protein</fullName>
    </submittedName>
</protein>
<dbReference type="AlphaFoldDB" id="A0A699YLA5"/>
<reference evidence="1 2" key="1">
    <citation type="submission" date="2020-02" db="EMBL/GenBank/DDBJ databases">
        <title>Draft genome sequence of Haematococcus lacustris strain NIES-144.</title>
        <authorList>
            <person name="Morimoto D."/>
            <person name="Nakagawa S."/>
            <person name="Yoshida T."/>
            <person name="Sawayama S."/>
        </authorList>
    </citation>
    <scope>NUCLEOTIDE SEQUENCE [LARGE SCALE GENOMIC DNA]</scope>
    <source>
        <strain evidence="1 2">NIES-144</strain>
    </source>
</reference>
<comment type="caution">
    <text evidence="1">The sequence shown here is derived from an EMBL/GenBank/DDBJ whole genome shotgun (WGS) entry which is preliminary data.</text>
</comment>
<feature type="non-terminal residue" evidence="1">
    <location>
        <position position="1"/>
    </location>
</feature>
<name>A0A699YLA5_HAELA</name>
<dbReference type="Proteomes" id="UP000485058">
    <property type="component" value="Unassembled WGS sequence"/>
</dbReference>
<dbReference type="EMBL" id="BLLF01000355">
    <property type="protein sequence ID" value="GFH10873.1"/>
    <property type="molecule type" value="Genomic_DNA"/>
</dbReference>
<gene>
    <name evidence="1" type="ORF">HaLaN_06269</name>
</gene>